<feature type="transmembrane region" description="Helical" evidence="7">
    <location>
        <begin position="196"/>
        <end position="218"/>
    </location>
</feature>
<feature type="transmembrane region" description="Helical" evidence="7">
    <location>
        <begin position="319"/>
        <end position="341"/>
    </location>
</feature>
<name>A0A1H8IAP3_9PROT</name>
<feature type="transmembrane region" description="Helical" evidence="7">
    <location>
        <begin position="353"/>
        <end position="372"/>
    </location>
</feature>
<sequence>MSAVPEKLLPERLEGGSEEGSPGTSAQATDEEAAALRALPRFGTAIALWIIALVALLGGLHFAQTFFVPLLFGILVSNALSPVVGWLERCRIPRVLGAALVLVVLLGGVSWVTLSLSGDAGLIVEKLPEVAHKLRHSLRTLRADGPTVLQQVEKAAKELEKAAVDAGLKSPAAAVVITSQPEDGAWVKDFLLKQSALLVSFAAQMPVVLLLTYFLLAAGTHFRRKLIKLVGPSLTRKKDAVRILEEVHLQVQRYLLVLIISNTLIAVLTWWAFELYGLEHAGVWGVAAGILRFVPYLGTIIILLASGIAGLLQFGSLPLALAIAATTVFISGSIGMLFGTWLQGRFARVNEAVLFIVLLFFGWLWGVAGLLLGAPLLAVAKVVCDGIESLKPVGEMLGR</sequence>
<proteinExistence type="inferred from homology"/>
<evidence type="ECO:0000256" key="5">
    <source>
        <dbReference type="ARBA" id="ARBA00023136"/>
    </source>
</evidence>
<reference evidence="8 9" key="1">
    <citation type="submission" date="2016-10" db="EMBL/GenBank/DDBJ databases">
        <authorList>
            <person name="de Groot N.N."/>
        </authorList>
    </citation>
    <scope>NUCLEOTIDE SEQUENCE [LARGE SCALE GENOMIC DNA]</scope>
    <source>
        <strain evidence="8 9">Nl18</strain>
    </source>
</reference>
<keyword evidence="5 7" id="KW-0472">Membrane</keyword>
<feature type="transmembrane region" description="Helical" evidence="7">
    <location>
        <begin position="94"/>
        <end position="114"/>
    </location>
</feature>
<accession>A0A1H8IAP3</accession>
<keyword evidence="4 7" id="KW-1133">Transmembrane helix</keyword>
<evidence type="ECO:0000256" key="6">
    <source>
        <dbReference type="SAM" id="MobiDB-lite"/>
    </source>
</evidence>
<dbReference type="PANTHER" id="PTHR21716">
    <property type="entry name" value="TRANSMEMBRANE PROTEIN"/>
    <property type="match status" value="1"/>
</dbReference>
<evidence type="ECO:0000313" key="8">
    <source>
        <dbReference type="EMBL" id="SEN65494.1"/>
    </source>
</evidence>
<feature type="region of interest" description="Disordered" evidence="6">
    <location>
        <begin position="1"/>
        <end position="27"/>
    </location>
</feature>
<evidence type="ECO:0000256" key="3">
    <source>
        <dbReference type="ARBA" id="ARBA00022692"/>
    </source>
</evidence>
<dbReference type="Pfam" id="PF01594">
    <property type="entry name" value="AI-2E_transport"/>
    <property type="match status" value="1"/>
</dbReference>
<dbReference type="EMBL" id="FOCT01000006">
    <property type="protein sequence ID" value="SEN65494.1"/>
    <property type="molecule type" value="Genomic_DNA"/>
</dbReference>
<comment type="subcellular location">
    <subcellularLocation>
        <location evidence="1">Membrane</location>
        <topology evidence="1">Multi-pass membrane protein</topology>
    </subcellularLocation>
</comment>
<dbReference type="GO" id="GO:0016020">
    <property type="term" value="C:membrane"/>
    <property type="evidence" value="ECO:0007669"/>
    <property type="project" value="UniProtKB-SubCell"/>
</dbReference>
<protein>
    <submittedName>
        <fullName evidence="8">Predicted PurR-regulated permease PerM</fullName>
    </submittedName>
</protein>
<evidence type="ECO:0000313" key="9">
    <source>
        <dbReference type="Proteomes" id="UP000183898"/>
    </source>
</evidence>
<evidence type="ECO:0000256" key="4">
    <source>
        <dbReference type="ARBA" id="ARBA00022989"/>
    </source>
</evidence>
<dbReference type="GO" id="GO:0055085">
    <property type="term" value="P:transmembrane transport"/>
    <property type="evidence" value="ECO:0007669"/>
    <property type="project" value="TreeGrafter"/>
</dbReference>
<gene>
    <name evidence="8" type="ORF">SAMN05216404_10623</name>
</gene>
<dbReference type="RefSeq" id="WP_074746078.1">
    <property type="nucleotide sequence ID" value="NZ_FOCT01000006.1"/>
</dbReference>
<dbReference type="Proteomes" id="UP000183898">
    <property type="component" value="Unassembled WGS sequence"/>
</dbReference>
<feature type="transmembrane region" description="Helical" evidence="7">
    <location>
        <begin position="293"/>
        <end position="312"/>
    </location>
</feature>
<evidence type="ECO:0000256" key="1">
    <source>
        <dbReference type="ARBA" id="ARBA00004141"/>
    </source>
</evidence>
<evidence type="ECO:0000256" key="7">
    <source>
        <dbReference type="SAM" id="Phobius"/>
    </source>
</evidence>
<comment type="similarity">
    <text evidence="2">Belongs to the autoinducer-2 exporter (AI-2E) (TC 2.A.86) family.</text>
</comment>
<dbReference type="PANTHER" id="PTHR21716:SF16">
    <property type="entry name" value="BLL1467 PROTEIN"/>
    <property type="match status" value="1"/>
</dbReference>
<keyword evidence="3 7" id="KW-0812">Transmembrane</keyword>
<organism evidence="8 9">
    <name type="scientific">Nitrosospira multiformis</name>
    <dbReference type="NCBI Taxonomy" id="1231"/>
    <lineage>
        <taxon>Bacteria</taxon>
        <taxon>Pseudomonadati</taxon>
        <taxon>Pseudomonadota</taxon>
        <taxon>Betaproteobacteria</taxon>
        <taxon>Nitrosomonadales</taxon>
        <taxon>Nitrosomonadaceae</taxon>
        <taxon>Nitrosospira</taxon>
    </lineage>
</organism>
<feature type="transmembrane region" description="Helical" evidence="7">
    <location>
        <begin position="66"/>
        <end position="87"/>
    </location>
</feature>
<dbReference type="AlphaFoldDB" id="A0A1H8IAP3"/>
<evidence type="ECO:0000256" key="2">
    <source>
        <dbReference type="ARBA" id="ARBA00009773"/>
    </source>
</evidence>
<feature type="transmembrane region" description="Helical" evidence="7">
    <location>
        <begin position="42"/>
        <end position="60"/>
    </location>
</feature>
<dbReference type="InterPro" id="IPR002549">
    <property type="entry name" value="AI-2E-like"/>
</dbReference>
<feature type="transmembrane region" description="Helical" evidence="7">
    <location>
        <begin position="254"/>
        <end position="273"/>
    </location>
</feature>